<organism evidence="1">
    <name type="scientific">Brassica napus</name>
    <name type="common">Rape</name>
    <dbReference type="NCBI Taxonomy" id="3708"/>
    <lineage>
        <taxon>Eukaryota</taxon>
        <taxon>Viridiplantae</taxon>
        <taxon>Streptophyta</taxon>
        <taxon>Embryophyta</taxon>
        <taxon>Tracheophyta</taxon>
        <taxon>Spermatophyta</taxon>
        <taxon>Magnoliopsida</taxon>
        <taxon>eudicotyledons</taxon>
        <taxon>Gunneridae</taxon>
        <taxon>Pentapetalae</taxon>
        <taxon>rosids</taxon>
        <taxon>malvids</taxon>
        <taxon>Brassicales</taxon>
        <taxon>Brassicaceae</taxon>
        <taxon>Brassiceae</taxon>
        <taxon>Brassica</taxon>
    </lineage>
</organism>
<accession>A0A816IQY9</accession>
<name>A0A816IQY9_BRANA</name>
<reference evidence="1" key="1">
    <citation type="submission" date="2021-01" db="EMBL/GenBank/DDBJ databases">
        <authorList>
            <consortium name="Genoscope - CEA"/>
            <person name="William W."/>
        </authorList>
    </citation>
    <scope>NUCLEOTIDE SEQUENCE</scope>
</reference>
<dbReference type="AlphaFoldDB" id="A0A816IQY9"/>
<sequence>MNDTERDCLVQGNSNRQSVKIQSSPALFLTVFHAATEIDHVLEEELVSGVPNSTSNPWEEIGPWRNPCRLILRWDVSCPLPNDSAKLELKSHGINSQTCLAKEM</sequence>
<dbReference type="Proteomes" id="UP001295469">
    <property type="component" value="Chromosome C03"/>
</dbReference>
<gene>
    <name evidence="1" type="ORF">DARMORV10_C03P91890.1</name>
</gene>
<dbReference type="EMBL" id="HG994367">
    <property type="protein sequence ID" value="CAF1712673.1"/>
    <property type="molecule type" value="Genomic_DNA"/>
</dbReference>
<protein>
    <submittedName>
        <fullName evidence="1">(rape) hypothetical protein</fullName>
    </submittedName>
</protein>
<proteinExistence type="predicted"/>
<evidence type="ECO:0000313" key="1">
    <source>
        <dbReference type="EMBL" id="CAF1712673.1"/>
    </source>
</evidence>